<dbReference type="PANTHER" id="PTHR30055:SF234">
    <property type="entry name" value="HTH-TYPE TRANSCRIPTIONAL REGULATOR BETI"/>
    <property type="match status" value="1"/>
</dbReference>
<keyword evidence="2 4" id="KW-0238">DNA-binding</keyword>
<dbReference type="SUPFAM" id="SSF46689">
    <property type="entry name" value="Homeodomain-like"/>
    <property type="match status" value="1"/>
</dbReference>
<evidence type="ECO:0000313" key="6">
    <source>
        <dbReference type="EMBL" id="MDF6103994.1"/>
    </source>
</evidence>
<dbReference type="Proteomes" id="UP001152308">
    <property type="component" value="Unassembled WGS sequence"/>
</dbReference>
<gene>
    <name evidence="6" type="ORF">L2299_23480</name>
</gene>
<dbReference type="PROSITE" id="PS50977">
    <property type="entry name" value="HTH_TETR_2"/>
    <property type="match status" value="1"/>
</dbReference>
<sequence length="202" mass="21615">MSADQRRAALIDAAYRVIADFGVEGATTRRICAYAGMKLGSFHYAFESRIALLSAVIETAVPADITAVLDSIVPDDVDPASGDALDMESQLRRHFRGFYGLLQAEPGRMQAVIALGIYARNHPELHTAGAHMYARLFTIAAAGLERGARHAGVQWTVPVAELGPVVIAATNAITLTYLSLADDAAIDQIIDASVRGLMSYVQ</sequence>
<dbReference type="EMBL" id="JAKJLQ010000042">
    <property type="protein sequence ID" value="MDF6103994.1"/>
    <property type="molecule type" value="Genomic_DNA"/>
</dbReference>
<evidence type="ECO:0000259" key="5">
    <source>
        <dbReference type="PROSITE" id="PS50977"/>
    </source>
</evidence>
<feature type="domain" description="HTH tetR-type" evidence="5">
    <location>
        <begin position="4"/>
        <end position="64"/>
    </location>
</feature>
<evidence type="ECO:0000256" key="1">
    <source>
        <dbReference type="ARBA" id="ARBA00023015"/>
    </source>
</evidence>
<evidence type="ECO:0000313" key="7">
    <source>
        <dbReference type="Proteomes" id="UP001152308"/>
    </source>
</evidence>
<dbReference type="Pfam" id="PF00440">
    <property type="entry name" value="TetR_N"/>
    <property type="match status" value="1"/>
</dbReference>
<feature type="DNA-binding region" description="H-T-H motif" evidence="4">
    <location>
        <begin position="27"/>
        <end position="46"/>
    </location>
</feature>
<name>A0ABT6C111_9ACTN</name>
<dbReference type="PANTHER" id="PTHR30055">
    <property type="entry name" value="HTH-TYPE TRANSCRIPTIONAL REGULATOR RUTR"/>
    <property type="match status" value="1"/>
</dbReference>
<keyword evidence="3" id="KW-0804">Transcription</keyword>
<accession>A0ABT6C111</accession>
<dbReference type="SUPFAM" id="SSF48498">
    <property type="entry name" value="Tetracyclin repressor-like, C-terminal domain"/>
    <property type="match status" value="1"/>
</dbReference>
<dbReference type="InterPro" id="IPR036271">
    <property type="entry name" value="Tet_transcr_reg_TetR-rel_C_sf"/>
</dbReference>
<evidence type="ECO:0000256" key="4">
    <source>
        <dbReference type="PROSITE-ProRule" id="PRU00335"/>
    </source>
</evidence>
<protein>
    <submittedName>
        <fullName evidence="6">TetR family transcriptional regulator</fullName>
    </submittedName>
</protein>
<reference evidence="6" key="1">
    <citation type="journal article" date="2022" name="Data Brief">
        <title>Draft genome sequence data of Gordonia hongkongensis strain EUFUS-Z928 isolated from the octocoral Eunicea fusca.</title>
        <authorList>
            <person name="Sanchez-Suarez J."/>
            <person name="Diaz L."/>
            <person name="Melo-Bolivar J."/>
            <person name="Villamil L."/>
        </authorList>
    </citation>
    <scope>NUCLEOTIDE SEQUENCE</scope>
    <source>
        <strain evidence="6">EUFUS-Z928</strain>
    </source>
</reference>
<dbReference type="InterPro" id="IPR009057">
    <property type="entry name" value="Homeodomain-like_sf"/>
</dbReference>
<keyword evidence="1" id="KW-0805">Transcription regulation</keyword>
<dbReference type="Gene3D" id="1.10.357.10">
    <property type="entry name" value="Tetracycline Repressor, domain 2"/>
    <property type="match status" value="1"/>
</dbReference>
<comment type="caution">
    <text evidence="6">The sequence shown here is derived from an EMBL/GenBank/DDBJ whole genome shotgun (WGS) entry which is preliminary data.</text>
</comment>
<dbReference type="InterPro" id="IPR050109">
    <property type="entry name" value="HTH-type_TetR-like_transc_reg"/>
</dbReference>
<organism evidence="6 7">
    <name type="scientific">Gordonia hongkongensis</name>
    <dbReference type="NCBI Taxonomy" id="1701090"/>
    <lineage>
        <taxon>Bacteria</taxon>
        <taxon>Bacillati</taxon>
        <taxon>Actinomycetota</taxon>
        <taxon>Actinomycetes</taxon>
        <taxon>Mycobacteriales</taxon>
        <taxon>Gordoniaceae</taxon>
        <taxon>Gordonia</taxon>
    </lineage>
</organism>
<evidence type="ECO:0000256" key="2">
    <source>
        <dbReference type="ARBA" id="ARBA00023125"/>
    </source>
</evidence>
<dbReference type="InterPro" id="IPR001647">
    <property type="entry name" value="HTH_TetR"/>
</dbReference>
<reference evidence="6" key="2">
    <citation type="submission" date="2022-01" db="EMBL/GenBank/DDBJ databases">
        <authorList>
            <person name="Sanchez-Suarez J."/>
            <person name="Villamil L."/>
            <person name="Diaz L.E."/>
        </authorList>
    </citation>
    <scope>NUCLEOTIDE SEQUENCE</scope>
    <source>
        <strain evidence="6">EUFUS-Z928</strain>
    </source>
</reference>
<keyword evidence="7" id="KW-1185">Reference proteome</keyword>
<proteinExistence type="predicted"/>
<dbReference type="RefSeq" id="WP_277244883.1">
    <property type="nucleotide sequence ID" value="NZ_JAKJLQ010000042.1"/>
</dbReference>
<evidence type="ECO:0000256" key="3">
    <source>
        <dbReference type="ARBA" id="ARBA00023163"/>
    </source>
</evidence>